<dbReference type="EMBL" id="CP099490">
    <property type="protein sequence ID" value="USQ76312.1"/>
    <property type="molecule type" value="Genomic_DNA"/>
</dbReference>
<dbReference type="PANTHER" id="PTHR12526">
    <property type="entry name" value="GLYCOSYLTRANSFERASE"/>
    <property type="match status" value="1"/>
</dbReference>
<gene>
    <name evidence="1" type="ORF">NF557_17265</name>
</gene>
<proteinExistence type="predicted"/>
<keyword evidence="2" id="KW-1185">Reference proteome</keyword>
<dbReference type="PANTHER" id="PTHR12526:SF600">
    <property type="entry name" value="GLYCOSYL TRANSFERASE GROUP 1"/>
    <property type="match status" value="1"/>
</dbReference>
<dbReference type="Gene3D" id="3.40.50.2000">
    <property type="entry name" value="Glycogen Phosphorylase B"/>
    <property type="match status" value="2"/>
</dbReference>
<organism evidence="1 2">
    <name type="scientific">Ornithinimicrobium cryptoxanthini</name>
    <dbReference type="NCBI Taxonomy" id="2934161"/>
    <lineage>
        <taxon>Bacteria</taxon>
        <taxon>Bacillati</taxon>
        <taxon>Actinomycetota</taxon>
        <taxon>Actinomycetes</taxon>
        <taxon>Micrococcales</taxon>
        <taxon>Ornithinimicrobiaceae</taxon>
        <taxon>Ornithinimicrobium</taxon>
    </lineage>
</organism>
<dbReference type="CDD" id="cd03801">
    <property type="entry name" value="GT4_PimA-like"/>
    <property type="match status" value="1"/>
</dbReference>
<dbReference type="Pfam" id="PF13692">
    <property type="entry name" value="Glyco_trans_1_4"/>
    <property type="match status" value="1"/>
</dbReference>
<reference evidence="1" key="1">
    <citation type="submission" date="2022-06" db="EMBL/GenBank/DDBJ databases">
        <title>Ornithinimicrobium JY.X270.</title>
        <authorList>
            <person name="Huang Y."/>
        </authorList>
    </citation>
    <scope>NUCLEOTIDE SEQUENCE</scope>
    <source>
        <strain evidence="1">JY.X270</strain>
    </source>
</reference>
<sequence>MTRSALVVTVVHHPSDARIRHRQIESLLQAGWRVTYAAPFADYGLTRPVGIRGLTPIDVARATGRNRLTALRAARQMLRDRAAGHDVVLLHDPELLLAVRGLRDLPPVVWDVHEDTAAALQVRPWVPDPLRSPAAWAVRRLERWAEARMPLLLAEHEYADRFQQTHPIVPNTTRVPREPEPPGVLDDDGRQRVVYLGSLTPERGSQELIDVGHHLLAATNGQVQVHVIGPAHGASGEALRVAAREGAVVWHGFVPSDRALPMLDGALAGLSLLHDEANFRHSMPTKVIEYLARGVPAISTPLPVPKELLERTGGGLVVPFQDVPATVEAVLALHRDPARAQEVGRAGHRAAAEGYDWEMVAPQFIAALEAAVTSR</sequence>
<dbReference type="SUPFAM" id="SSF53756">
    <property type="entry name" value="UDP-Glycosyltransferase/glycogen phosphorylase"/>
    <property type="match status" value="1"/>
</dbReference>
<protein>
    <submittedName>
        <fullName evidence="1">Glycosyltransferase family 4 protein</fullName>
    </submittedName>
</protein>
<evidence type="ECO:0000313" key="1">
    <source>
        <dbReference type="EMBL" id="USQ76312.1"/>
    </source>
</evidence>
<name>A0ABY4YHT5_9MICO</name>
<dbReference type="RefSeq" id="WP_252621007.1">
    <property type="nucleotide sequence ID" value="NZ_CP099490.1"/>
</dbReference>
<dbReference type="Proteomes" id="UP001056535">
    <property type="component" value="Chromosome"/>
</dbReference>
<accession>A0ABY4YHT5</accession>
<evidence type="ECO:0000313" key="2">
    <source>
        <dbReference type="Proteomes" id="UP001056535"/>
    </source>
</evidence>